<evidence type="ECO:0000313" key="6">
    <source>
        <dbReference type="Proteomes" id="UP000321749"/>
    </source>
</evidence>
<dbReference type="InterPro" id="IPR036188">
    <property type="entry name" value="FAD/NAD-bd_sf"/>
</dbReference>
<proteinExistence type="inferred from homology"/>
<dbReference type="Pfam" id="PF00743">
    <property type="entry name" value="FMO-like"/>
    <property type="match status" value="1"/>
</dbReference>
<evidence type="ECO:0000256" key="3">
    <source>
        <dbReference type="ARBA" id="ARBA00022827"/>
    </source>
</evidence>
<keyword evidence="3" id="KW-0274">FAD</keyword>
<keyword evidence="5" id="KW-0503">Monooxygenase</keyword>
<dbReference type="GO" id="GO:0050661">
    <property type="term" value="F:NADP binding"/>
    <property type="evidence" value="ECO:0007669"/>
    <property type="project" value="InterPro"/>
</dbReference>
<dbReference type="Gene3D" id="3.50.50.60">
    <property type="entry name" value="FAD/NAD(P)-binding domain"/>
    <property type="match status" value="2"/>
</dbReference>
<dbReference type="AlphaFoldDB" id="A0AA87UTG7"/>
<dbReference type="PRINTS" id="PR00368">
    <property type="entry name" value="FADPNR"/>
</dbReference>
<keyword evidence="2" id="KW-0285">Flavoprotein</keyword>
<dbReference type="GO" id="GO:0050660">
    <property type="term" value="F:flavin adenine dinucleotide binding"/>
    <property type="evidence" value="ECO:0007669"/>
    <property type="project" value="InterPro"/>
</dbReference>
<evidence type="ECO:0000256" key="1">
    <source>
        <dbReference type="ARBA" id="ARBA00010139"/>
    </source>
</evidence>
<dbReference type="InterPro" id="IPR020946">
    <property type="entry name" value="Flavin_mOase-like"/>
</dbReference>
<sequence length="640" mass="71200">MVMVSESTDGFAFTEAGLRSALESADIPTLLPAVAHLTGDLRILRDDLRPHPSRNAVGQLPQGGLSAAQQADARELALRALLEWRDAGQPDAKSRDSSTVVRVAEFITGSLDPEMLPLILRQLGFEPDDIEEEQVEGDDNQCFVVVIGAGMSGIVAAHRLKQAGIAHVVIERHGEVGGVWLENTYPGVRLDSSNFCYSYSFAQDAGWSNYYSPGKAVADYFVETSHRLAIRDAIRFHTTVESAHYDDSTALWSVVVTGPDGVTETLHANAVISAVGQLNTPSFPEIEHTDRFEGHAWHTAEWNHEVSLEGKRVAVVGTGASAFQVISTIAPEVESMTVFQRTPPWVLPTPEYHSELPRGLRWLFDTFPLYERWFRFAQFWNGVEGRRRFAEVDPDWKDPGSVSESNLRLREALVETLEEAYDGRPDLLATMTPEYPPYSKRMLRDNGKWASALRQDNVEVVTERVAAATKHGLLTDSGREIEVDVIIYGTGFKASEFLSTFTVTGRDGRSLRDAWRDDPRAYSGITIPEFPNLFLLYGPNTNLIVNGSIVLFSEAEVDYVMACLRLLKANGLVAMEPTAAALERFYERLDAASAAMAYGLDGVNNWYKSASGRVTQNWPLTTLEFWNMTRRPALDDYRTR</sequence>
<evidence type="ECO:0000256" key="2">
    <source>
        <dbReference type="ARBA" id="ARBA00022630"/>
    </source>
</evidence>
<dbReference type="RefSeq" id="WP_186808308.1">
    <property type="nucleotide sequence ID" value="NZ_BJUU01000039.1"/>
</dbReference>
<organism evidence="5 6">
    <name type="scientific">Agrococcus baldri</name>
    <dbReference type="NCBI Taxonomy" id="153730"/>
    <lineage>
        <taxon>Bacteria</taxon>
        <taxon>Bacillati</taxon>
        <taxon>Actinomycetota</taxon>
        <taxon>Actinomycetes</taxon>
        <taxon>Micrococcales</taxon>
        <taxon>Microbacteriaceae</taxon>
        <taxon>Agrococcus</taxon>
    </lineage>
</organism>
<dbReference type="Proteomes" id="UP000321749">
    <property type="component" value="Unassembled WGS sequence"/>
</dbReference>
<dbReference type="PANTHER" id="PTHR42877">
    <property type="entry name" value="L-ORNITHINE N(5)-MONOOXYGENASE-RELATED"/>
    <property type="match status" value="1"/>
</dbReference>
<reference evidence="5 6" key="1">
    <citation type="submission" date="2019-07" db="EMBL/GenBank/DDBJ databases">
        <title>Whole genome shotgun sequence of Agrococcus baldri NBRC 103055.</title>
        <authorList>
            <person name="Hosoyama A."/>
            <person name="Uohara A."/>
            <person name="Ohji S."/>
            <person name="Ichikawa N."/>
        </authorList>
    </citation>
    <scope>NUCLEOTIDE SEQUENCE [LARGE SCALE GENOMIC DNA]</scope>
    <source>
        <strain evidence="5 6">NBRC 103055</strain>
    </source>
</reference>
<protein>
    <submittedName>
        <fullName evidence="5">Monooxygenase</fullName>
    </submittedName>
</protein>
<dbReference type="SUPFAM" id="SSF51905">
    <property type="entry name" value="FAD/NAD(P)-binding domain"/>
    <property type="match status" value="2"/>
</dbReference>
<dbReference type="PANTHER" id="PTHR42877:SF4">
    <property type="entry name" value="FAD_NAD(P)-BINDING DOMAIN-CONTAINING PROTEIN-RELATED"/>
    <property type="match status" value="1"/>
</dbReference>
<name>A0AA87UTG7_9MICO</name>
<accession>A0AA87UTG7</accession>
<comment type="similarity">
    <text evidence="1">Belongs to the FAD-binding monooxygenase family.</text>
</comment>
<dbReference type="InterPro" id="IPR051209">
    <property type="entry name" value="FAD-bind_Monooxygenase_sf"/>
</dbReference>
<evidence type="ECO:0000313" key="5">
    <source>
        <dbReference type="EMBL" id="GEK81674.1"/>
    </source>
</evidence>
<gene>
    <name evidence="5" type="ORF">ABA31_30250</name>
</gene>
<comment type="caution">
    <text evidence="5">The sequence shown here is derived from an EMBL/GenBank/DDBJ whole genome shotgun (WGS) entry which is preliminary data.</text>
</comment>
<dbReference type="GO" id="GO:0004499">
    <property type="term" value="F:N,N-dimethylaniline monooxygenase activity"/>
    <property type="evidence" value="ECO:0007669"/>
    <property type="project" value="InterPro"/>
</dbReference>
<keyword evidence="6" id="KW-1185">Reference proteome</keyword>
<dbReference type="EMBL" id="BJUU01000039">
    <property type="protein sequence ID" value="GEK81674.1"/>
    <property type="molecule type" value="Genomic_DNA"/>
</dbReference>
<keyword evidence="4" id="KW-0560">Oxidoreductase</keyword>
<evidence type="ECO:0000256" key="4">
    <source>
        <dbReference type="ARBA" id="ARBA00023002"/>
    </source>
</evidence>